<evidence type="ECO:0000259" key="1">
    <source>
        <dbReference type="Pfam" id="PF11716"/>
    </source>
</evidence>
<gene>
    <name evidence="2" type="ORF">MTY59_30990</name>
</gene>
<reference evidence="2 3" key="1">
    <citation type="submission" date="2021-07" db="EMBL/GenBank/DDBJ databases">
        <title>Complete genome sequence of nontuberculous Mycobacterium sp. TY59.</title>
        <authorList>
            <person name="Fukushima K."/>
        </authorList>
    </citation>
    <scope>NUCLEOTIDE SEQUENCE [LARGE SCALE GENOMIC DNA]</scope>
    <source>
        <strain evidence="2 3">TY59</strain>
    </source>
</reference>
<sequence length="209" mass="22563">MPLDREFVFAAVADERRRIACVLEGLDAAQLATPSLCRGWDVKTVAAHVISTATDGTLEFLRLALRHRSMDRAIDELARRRAQLPAAEIVTGWRQCADSPISPPLFGPLDPLADVLVHSGDIRIPLGMPFEPDSYRAALAMDFLTGPWPFGFVPLGRLRGISLRASDICRVWGSGPEIRGPAAALMMTVTGRSALIPTLDGPGLPKLCG</sequence>
<evidence type="ECO:0000313" key="2">
    <source>
        <dbReference type="EMBL" id="BCZ23244.1"/>
    </source>
</evidence>
<dbReference type="Pfam" id="PF11716">
    <property type="entry name" value="MDMPI_N"/>
    <property type="match status" value="1"/>
</dbReference>
<dbReference type="EMBL" id="AP024828">
    <property type="protein sequence ID" value="BCZ23244.1"/>
    <property type="molecule type" value="Genomic_DNA"/>
</dbReference>
<name>A0ABN6IM68_9MYCO</name>
<proteinExistence type="predicted"/>
<dbReference type="RefSeq" id="WP_221041919.1">
    <property type="nucleotide sequence ID" value="NZ_AP024828.1"/>
</dbReference>
<dbReference type="InterPro" id="IPR024344">
    <property type="entry name" value="MDMPI_metal-binding"/>
</dbReference>
<reference evidence="2 3" key="2">
    <citation type="submission" date="2021-07" db="EMBL/GenBank/DDBJ databases">
        <authorList>
            <person name="Matsumoto Y."/>
            <person name="Motooka D."/>
            <person name="Nakamura S."/>
        </authorList>
    </citation>
    <scope>NUCLEOTIDE SEQUENCE [LARGE SCALE GENOMIC DNA]</scope>
    <source>
        <strain evidence="2 3">TY59</strain>
    </source>
</reference>
<protein>
    <recommendedName>
        <fullName evidence="1">Mycothiol-dependent maleylpyruvate isomerase metal-binding domain-containing protein</fullName>
    </recommendedName>
</protein>
<organism evidence="2 3">
    <name type="scientific">Mycobacterium senriense</name>
    <dbReference type="NCBI Taxonomy" id="2775496"/>
    <lineage>
        <taxon>Bacteria</taxon>
        <taxon>Bacillati</taxon>
        <taxon>Actinomycetota</taxon>
        <taxon>Actinomycetes</taxon>
        <taxon>Mycobacteriales</taxon>
        <taxon>Mycobacteriaceae</taxon>
        <taxon>Mycobacterium</taxon>
        <taxon>Mycobacterium avium complex (MAC)</taxon>
    </lineage>
</organism>
<evidence type="ECO:0000313" key="3">
    <source>
        <dbReference type="Proteomes" id="UP000826012"/>
    </source>
</evidence>
<dbReference type="Gene3D" id="1.20.120.450">
    <property type="entry name" value="dinb family like domain"/>
    <property type="match status" value="1"/>
</dbReference>
<dbReference type="Proteomes" id="UP000826012">
    <property type="component" value="Chromosome"/>
</dbReference>
<accession>A0ABN6IM68</accession>
<dbReference type="NCBIfam" id="TIGR03083">
    <property type="entry name" value="maleylpyruvate isomerase family mycothiol-dependent enzyme"/>
    <property type="match status" value="1"/>
</dbReference>
<dbReference type="InterPro" id="IPR017517">
    <property type="entry name" value="Maleyloyr_isom"/>
</dbReference>
<dbReference type="InterPro" id="IPR034660">
    <property type="entry name" value="DinB/YfiT-like"/>
</dbReference>
<feature type="domain" description="Mycothiol-dependent maleylpyruvate isomerase metal-binding" evidence="1">
    <location>
        <begin position="13"/>
        <end position="98"/>
    </location>
</feature>
<keyword evidence="3" id="KW-1185">Reference proteome</keyword>
<dbReference type="SUPFAM" id="SSF109854">
    <property type="entry name" value="DinB/YfiT-like putative metalloenzymes"/>
    <property type="match status" value="1"/>
</dbReference>